<evidence type="ECO:0000256" key="4">
    <source>
        <dbReference type="SAM" id="MobiDB-lite"/>
    </source>
</evidence>
<keyword evidence="7" id="KW-1185">Reference proteome</keyword>
<feature type="compositionally biased region" description="Low complexity" evidence="4">
    <location>
        <begin position="16"/>
        <end position="37"/>
    </location>
</feature>
<evidence type="ECO:0000313" key="6">
    <source>
        <dbReference type="EMBL" id="CAI8596734.1"/>
    </source>
</evidence>
<evidence type="ECO:0000256" key="3">
    <source>
        <dbReference type="ARBA" id="ARBA00023163"/>
    </source>
</evidence>
<dbReference type="Pfam" id="PF00808">
    <property type="entry name" value="CBFD_NFYB_HMF"/>
    <property type="match status" value="1"/>
</dbReference>
<dbReference type="InterPro" id="IPR003958">
    <property type="entry name" value="CBFA_NFYB_domain"/>
</dbReference>
<proteinExistence type="inferred from homology"/>
<feature type="region of interest" description="Disordered" evidence="4">
    <location>
        <begin position="1"/>
        <end position="38"/>
    </location>
</feature>
<dbReference type="InterPro" id="IPR027113">
    <property type="entry name" value="Transc_fact_NFYB/HAP3"/>
</dbReference>
<organism evidence="6 7">
    <name type="scientific">Vicia faba</name>
    <name type="common">Broad bean</name>
    <name type="synonym">Faba vulgaris</name>
    <dbReference type="NCBI Taxonomy" id="3906"/>
    <lineage>
        <taxon>Eukaryota</taxon>
        <taxon>Viridiplantae</taxon>
        <taxon>Streptophyta</taxon>
        <taxon>Embryophyta</taxon>
        <taxon>Tracheophyta</taxon>
        <taxon>Spermatophyta</taxon>
        <taxon>Magnoliopsida</taxon>
        <taxon>eudicotyledons</taxon>
        <taxon>Gunneridae</taxon>
        <taxon>Pentapetalae</taxon>
        <taxon>rosids</taxon>
        <taxon>fabids</taxon>
        <taxon>Fabales</taxon>
        <taxon>Fabaceae</taxon>
        <taxon>Papilionoideae</taxon>
        <taxon>50 kb inversion clade</taxon>
        <taxon>NPAAA clade</taxon>
        <taxon>Hologalegina</taxon>
        <taxon>IRL clade</taxon>
        <taxon>Fabeae</taxon>
        <taxon>Vicia</taxon>
    </lineage>
</organism>
<dbReference type="PANTHER" id="PTHR11064">
    <property type="entry name" value="CCAAT-BINDING TRANSCRIPTION FACTOR-RELATED"/>
    <property type="match status" value="1"/>
</dbReference>
<dbReference type="EMBL" id="OX451737">
    <property type="protein sequence ID" value="CAI8596734.1"/>
    <property type="molecule type" value="Genomic_DNA"/>
</dbReference>
<keyword evidence="3" id="KW-0804">Transcription</keyword>
<dbReference type="Proteomes" id="UP001157006">
    <property type="component" value="Chromosome 2"/>
</dbReference>
<accession>A0AAV0ZGB5</accession>
<dbReference type="CDD" id="cd22907">
    <property type="entry name" value="HFD_NFYB"/>
    <property type="match status" value="1"/>
</dbReference>
<reference evidence="6 7" key="1">
    <citation type="submission" date="2023-01" db="EMBL/GenBank/DDBJ databases">
        <authorList>
            <person name="Kreplak J."/>
        </authorList>
    </citation>
    <scope>NUCLEOTIDE SEQUENCE [LARGE SCALE GENOMIC DNA]</scope>
</reference>
<comment type="similarity">
    <text evidence="1">Belongs to the NFYB/HAP3 subunit family.</text>
</comment>
<dbReference type="Gene3D" id="1.10.20.10">
    <property type="entry name" value="Histone, subunit A"/>
    <property type="match status" value="1"/>
</dbReference>
<dbReference type="PANTHER" id="PTHR11064:SF115">
    <property type="entry name" value="NUCLEAR TRANSCRIPTION FACTOR Y SUBUNIT B-9"/>
    <property type="match status" value="1"/>
</dbReference>
<dbReference type="GO" id="GO:0046982">
    <property type="term" value="F:protein heterodimerization activity"/>
    <property type="evidence" value="ECO:0007669"/>
    <property type="project" value="InterPro"/>
</dbReference>
<feature type="domain" description="Transcription factor CBF/NF-Y/archaeal histone" evidence="5">
    <location>
        <begin position="57"/>
        <end position="121"/>
    </location>
</feature>
<dbReference type="GO" id="GO:0000978">
    <property type="term" value="F:RNA polymerase II cis-regulatory region sequence-specific DNA binding"/>
    <property type="evidence" value="ECO:0007669"/>
    <property type="project" value="TreeGrafter"/>
</dbReference>
<evidence type="ECO:0000313" key="7">
    <source>
        <dbReference type="Proteomes" id="UP001157006"/>
    </source>
</evidence>
<protein>
    <recommendedName>
        <fullName evidence="5">Transcription factor CBF/NF-Y/archaeal histone domain-containing protein</fullName>
    </recommendedName>
</protein>
<keyword evidence="2" id="KW-0805">Transcription regulation</keyword>
<dbReference type="GO" id="GO:0016602">
    <property type="term" value="C:CCAAT-binding factor complex"/>
    <property type="evidence" value="ECO:0007669"/>
    <property type="project" value="InterPro"/>
</dbReference>
<gene>
    <name evidence="6" type="ORF">VFH_II049000</name>
</gene>
<evidence type="ECO:0000259" key="5">
    <source>
        <dbReference type="Pfam" id="PF00808"/>
    </source>
</evidence>
<name>A0AAV0ZGB5_VICFA</name>
<evidence type="ECO:0000256" key="2">
    <source>
        <dbReference type="ARBA" id="ARBA00023015"/>
    </source>
</evidence>
<dbReference type="AlphaFoldDB" id="A0AAV0ZGB5"/>
<dbReference type="PRINTS" id="PR00615">
    <property type="entry name" value="CCAATSUBUNTA"/>
</dbReference>
<evidence type="ECO:0000256" key="1">
    <source>
        <dbReference type="ARBA" id="ARBA00009053"/>
    </source>
</evidence>
<dbReference type="GO" id="GO:0001228">
    <property type="term" value="F:DNA-binding transcription activator activity, RNA polymerase II-specific"/>
    <property type="evidence" value="ECO:0007669"/>
    <property type="project" value="InterPro"/>
</dbReference>
<dbReference type="InterPro" id="IPR009072">
    <property type="entry name" value="Histone-fold"/>
</dbReference>
<sequence length="227" mass="25300">MEHEYPFIHNDQNPISSSGSSMLQQTSDSTDAAETATRMNPRKHDIVPQLTMAEKTSLPLKNVTKIMRKGLPPYIKISDGAKEMAEQSASKFISMVTKKATERCLRESRKTLGAEDLLWAMMALGYHNYFRVLSFYLERYRYSNGTRPLQLAYEIPNSILPSCEISQQGLPPPPPPVMNQNSSIEIAEEVNIDEFWDQLSDLGDGSLGAGSANSGGMFDEGIDKMND</sequence>
<dbReference type="SUPFAM" id="SSF47113">
    <property type="entry name" value="Histone-fold"/>
    <property type="match status" value="1"/>
</dbReference>